<dbReference type="Proteomes" id="UP000242791">
    <property type="component" value="Unassembled WGS sequence"/>
</dbReference>
<dbReference type="AlphaFoldDB" id="A0A1J9RLD6"/>
<accession>A0A1J9RLD6</accession>
<dbReference type="OrthoDB" id="3758478at2759"/>
<proteinExistence type="predicted"/>
<evidence type="ECO:0000313" key="2">
    <source>
        <dbReference type="Proteomes" id="UP000242791"/>
    </source>
</evidence>
<dbReference type="VEuPathDB" id="FungiDB:ACJ73_00169"/>
<keyword evidence="2" id="KW-1185">Reference proteome</keyword>
<comment type="caution">
    <text evidence="1">The sequence shown here is derived from an EMBL/GenBank/DDBJ whole genome shotgun (WGS) entry which is preliminary data.</text>
</comment>
<dbReference type="STRING" id="1658174.A0A1J9RLD6"/>
<sequence length="86" mass="9763">MARGIYSRDRSMFIISSSHHAVMSSLPVTAKEYIESESSNQVTVWASSGAMFRDVFLLWMDEAGEKLVKSVEFLDSQRTVKLLELM</sequence>
<dbReference type="EMBL" id="LGTZ01000010">
    <property type="protein sequence ID" value="OJD28421.1"/>
    <property type="molecule type" value="Genomic_DNA"/>
</dbReference>
<gene>
    <name evidence="1" type="ORF">ACJ73_00169</name>
</gene>
<name>A0A1J9RLD6_9EURO</name>
<protein>
    <submittedName>
        <fullName evidence="1">Uncharacterized protein</fullName>
    </submittedName>
</protein>
<evidence type="ECO:0000313" key="1">
    <source>
        <dbReference type="EMBL" id="OJD28421.1"/>
    </source>
</evidence>
<reference evidence="1 2" key="1">
    <citation type="submission" date="2015-08" db="EMBL/GenBank/DDBJ databases">
        <title>Emmonsia species relationships and genome sequence.</title>
        <authorList>
            <person name="Cuomo C.A."/>
            <person name="Schwartz I.S."/>
            <person name="Kenyon C."/>
            <person name="De Hoog G.S."/>
            <person name="Govender N.P."/>
            <person name="Botha A."/>
            <person name="Moreno L."/>
            <person name="De Vries M."/>
            <person name="Munoz J.F."/>
            <person name="Stielow J.B."/>
        </authorList>
    </citation>
    <scope>NUCLEOTIDE SEQUENCE [LARGE SCALE GENOMIC DNA]</scope>
    <source>
        <strain evidence="1 2">EI222</strain>
    </source>
</reference>
<organism evidence="1 2">
    <name type="scientific">Blastomyces percursus</name>
    <dbReference type="NCBI Taxonomy" id="1658174"/>
    <lineage>
        <taxon>Eukaryota</taxon>
        <taxon>Fungi</taxon>
        <taxon>Dikarya</taxon>
        <taxon>Ascomycota</taxon>
        <taxon>Pezizomycotina</taxon>
        <taxon>Eurotiomycetes</taxon>
        <taxon>Eurotiomycetidae</taxon>
        <taxon>Onygenales</taxon>
        <taxon>Ajellomycetaceae</taxon>
        <taxon>Blastomyces</taxon>
    </lineage>
</organism>